<dbReference type="InterPro" id="IPR011990">
    <property type="entry name" value="TPR-like_helical_dom_sf"/>
</dbReference>
<feature type="non-terminal residue" evidence="4">
    <location>
        <position position="1"/>
    </location>
</feature>
<dbReference type="PANTHER" id="PTHR47926:SF347">
    <property type="entry name" value="PENTATRICOPEPTIDE REPEAT-CONTAINING PROTEIN"/>
    <property type="match status" value="1"/>
</dbReference>
<organism evidence="4 5">
    <name type="scientific">Eragrostis curvula</name>
    <name type="common">weeping love grass</name>
    <dbReference type="NCBI Taxonomy" id="38414"/>
    <lineage>
        <taxon>Eukaryota</taxon>
        <taxon>Viridiplantae</taxon>
        <taxon>Streptophyta</taxon>
        <taxon>Embryophyta</taxon>
        <taxon>Tracheophyta</taxon>
        <taxon>Spermatophyta</taxon>
        <taxon>Magnoliopsida</taxon>
        <taxon>Liliopsida</taxon>
        <taxon>Poales</taxon>
        <taxon>Poaceae</taxon>
        <taxon>PACMAD clade</taxon>
        <taxon>Chloridoideae</taxon>
        <taxon>Eragrostideae</taxon>
        <taxon>Eragrostidinae</taxon>
        <taxon>Eragrostis</taxon>
    </lineage>
</organism>
<sequence length="212" mass="23014">MGPWCLRKEMMLRAKCSSSMEAAATGTFPFIQSSIASSAKRAPTFSTLANCIPATPTRDPFAITQALATASSPASTLPPYVGKKLHALSIKLGMAVDTFTMNHLLIFYYRHDLLDCALDVFDEMRHRNLVSWTSMVSACMRNGASELGLGLFASMLRSGFCPNEFPLASVLGACHSTAHIKLGLSLHGLAAKVGTLLITVATETFFFYKFYI</sequence>
<keyword evidence="1" id="KW-0677">Repeat</keyword>
<dbReference type="GO" id="GO:0009451">
    <property type="term" value="P:RNA modification"/>
    <property type="evidence" value="ECO:0007669"/>
    <property type="project" value="InterPro"/>
</dbReference>
<comment type="caution">
    <text evidence="4">The sequence shown here is derived from an EMBL/GenBank/DDBJ whole genome shotgun (WGS) entry which is preliminary data.</text>
</comment>
<dbReference type="FunFam" id="1.25.40.10:FF:000475">
    <property type="entry name" value="Pentatricopeptide repeat-containing protein At5g40410, mitochondrial"/>
    <property type="match status" value="1"/>
</dbReference>
<evidence type="ECO:0008006" key="6">
    <source>
        <dbReference type="Google" id="ProtNLM"/>
    </source>
</evidence>
<name>A0A5J9WTZ6_9POAL</name>
<dbReference type="Gramene" id="TVU51578">
    <property type="protein sequence ID" value="TVU51578"/>
    <property type="gene ID" value="EJB05_03014"/>
</dbReference>
<dbReference type="InterPro" id="IPR002885">
    <property type="entry name" value="PPR_rpt"/>
</dbReference>
<protein>
    <recommendedName>
        <fullName evidence="6">Pentatricopeptide repeat-containing protein</fullName>
    </recommendedName>
</protein>
<dbReference type="PROSITE" id="PS51375">
    <property type="entry name" value="PPR"/>
    <property type="match status" value="1"/>
</dbReference>
<evidence type="ECO:0000256" key="3">
    <source>
        <dbReference type="PROSITE-ProRule" id="PRU00708"/>
    </source>
</evidence>
<dbReference type="Gene3D" id="1.25.40.10">
    <property type="entry name" value="Tetratricopeptide repeat domain"/>
    <property type="match status" value="1"/>
</dbReference>
<dbReference type="GO" id="GO:0003723">
    <property type="term" value="F:RNA binding"/>
    <property type="evidence" value="ECO:0007669"/>
    <property type="project" value="InterPro"/>
</dbReference>
<accession>A0A5J9WTZ6</accession>
<gene>
    <name evidence="4" type="ORF">EJB05_03014</name>
</gene>
<dbReference type="Proteomes" id="UP000324897">
    <property type="component" value="Chromosome 6"/>
</dbReference>
<reference evidence="4 5" key="1">
    <citation type="journal article" date="2019" name="Sci. Rep.">
        <title>A high-quality genome of Eragrostis curvula grass provides insights into Poaceae evolution and supports new strategies to enhance forage quality.</title>
        <authorList>
            <person name="Carballo J."/>
            <person name="Santos B.A.C.M."/>
            <person name="Zappacosta D."/>
            <person name="Garbus I."/>
            <person name="Selva J.P."/>
            <person name="Gallo C.A."/>
            <person name="Diaz A."/>
            <person name="Albertini E."/>
            <person name="Caccamo M."/>
            <person name="Echenique V."/>
        </authorList>
    </citation>
    <scope>NUCLEOTIDE SEQUENCE [LARGE SCALE GENOMIC DNA]</scope>
    <source>
        <strain evidence="5">cv. Victoria</strain>
        <tissue evidence="4">Leaf</tissue>
    </source>
</reference>
<dbReference type="AlphaFoldDB" id="A0A5J9WTZ6"/>
<dbReference type="Pfam" id="PF01535">
    <property type="entry name" value="PPR"/>
    <property type="match status" value="2"/>
</dbReference>
<dbReference type="PANTHER" id="PTHR47926">
    <property type="entry name" value="PENTATRICOPEPTIDE REPEAT-CONTAINING PROTEIN"/>
    <property type="match status" value="1"/>
</dbReference>
<dbReference type="NCBIfam" id="TIGR00756">
    <property type="entry name" value="PPR"/>
    <property type="match status" value="1"/>
</dbReference>
<proteinExistence type="predicted"/>
<evidence type="ECO:0000313" key="4">
    <source>
        <dbReference type="EMBL" id="TVU51578.1"/>
    </source>
</evidence>
<dbReference type="OrthoDB" id="733253at2759"/>
<feature type="repeat" description="PPR" evidence="3">
    <location>
        <begin position="128"/>
        <end position="162"/>
    </location>
</feature>
<dbReference type="EMBL" id="RWGY01000002">
    <property type="protein sequence ID" value="TVU51578.1"/>
    <property type="molecule type" value="Genomic_DNA"/>
</dbReference>
<evidence type="ECO:0000256" key="1">
    <source>
        <dbReference type="ARBA" id="ARBA00022737"/>
    </source>
</evidence>
<evidence type="ECO:0000313" key="5">
    <source>
        <dbReference type="Proteomes" id="UP000324897"/>
    </source>
</evidence>
<keyword evidence="2" id="KW-0809">Transit peptide</keyword>
<keyword evidence="5" id="KW-1185">Reference proteome</keyword>
<dbReference type="InterPro" id="IPR046960">
    <property type="entry name" value="PPR_At4g14850-like_plant"/>
</dbReference>
<evidence type="ECO:0000256" key="2">
    <source>
        <dbReference type="ARBA" id="ARBA00022946"/>
    </source>
</evidence>